<protein>
    <submittedName>
        <fullName evidence="3">Uncharacterized protein</fullName>
    </submittedName>
</protein>
<feature type="compositionally biased region" description="Basic and acidic residues" evidence="1">
    <location>
        <begin position="487"/>
        <end position="503"/>
    </location>
</feature>
<keyword evidence="2" id="KW-0812">Transmembrane</keyword>
<evidence type="ECO:0000256" key="2">
    <source>
        <dbReference type="SAM" id="Phobius"/>
    </source>
</evidence>
<evidence type="ECO:0000313" key="4">
    <source>
        <dbReference type="Proteomes" id="UP000749559"/>
    </source>
</evidence>
<dbReference type="Proteomes" id="UP000749559">
    <property type="component" value="Unassembled WGS sequence"/>
</dbReference>
<dbReference type="EMBL" id="CAIIXF020000012">
    <property type="protein sequence ID" value="CAH1801187.1"/>
    <property type="molecule type" value="Genomic_DNA"/>
</dbReference>
<sequence length="512" mass="57315">IQGANQRNPASSCGLIGANDCNDAEHTFDFYRFVGLDASRFDESATVPDFESTCYDKNLVQNKYIHLKYECIAADAIARLGENKTISSFHEIQILNKAYPHITLSNVDNHICNIYGPTDSTTIVTLIRSRVINGDKNIVIRDSRMERCSVIPLQTFESNFGKEIYRGVYPITLYLNSSQTALSMMWLSIKDANGGRISAECYNVGHITPPRLPEVCLPPVTTPSPIVASTSLSPSQNLSANTFTYTSGDTTAVYATTEVGITSAQESETYGNGAQKEVSGMKTQYDITTESMTNVTDRDTLSEEQFNLEEGVIIGIVVAVFVVALVILILTIFFVRRRLGKSREGPNDNDAELEATYANIHEGHQHTITTAIDTTQESGDLNRAGRINYEYVNPKCDNRKCANTAYDHQEYANTTFYHRECADKAVQDQEYANTAYDHEEYTNIKYDKPEYANIACEKHTYVDTEEPYARLAPEGMHVSNDYERLATQPVKHDEQSSEPKAKYENVNINTRQ</sequence>
<feature type="non-terminal residue" evidence="3">
    <location>
        <position position="1"/>
    </location>
</feature>
<proteinExistence type="predicted"/>
<evidence type="ECO:0000313" key="3">
    <source>
        <dbReference type="EMBL" id="CAH1801187.1"/>
    </source>
</evidence>
<feature type="transmembrane region" description="Helical" evidence="2">
    <location>
        <begin position="312"/>
        <end position="335"/>
    </location>
</feature>
<organism evidence="3 4">
    <name type="scientific">Owenia fusiformis</name>
    <name type="common">Polychaete worm</name>
    <dbReference type="NCBI Taxonomy" id="6347"/>
    <lineage>
        <taxon>Eukaryota</taxon>
        <taxon>Metazoa</taxon>
        <taxon>Spiralia</taxon>
        <taxon>Lophotrochozoa</taxon>
        <taxon>Annelida</taxon>
        <taxon>Polychaeta</taxon>
        <taxon>Sedentaria</taxon>
        <taxon>Canalipalpata</taxon>
        <taxon>Sabellida</taxon>
        <taxon>Oweniida</taxon>
        <taxon>Oweniidae</taxon>
        <taxon>Owenia</taxon>
    </lineage>
</organism>
<comment type="caution">
    <text evidence="3">The sequence shown here is derived from an EMBL/GenBank/DDBJ whole genome shotgun (WGS) entry which is preliminary data.</text>
</comment>
<keyword evidence="2" id="KW-0472">Membrane</keyword>
<name>A0A8S4Q3U6_OWEFU</name>
<accession>A0A8S4Q3U6</accession>
<evidence type="ECO:0000256" key="1">
    <source>
        <dbReference type="SAM" id="MobiDB-lite"/>
    </source>
</evidence>
<keyword evidence="2" id="KW-1133">Transmembrane helix</keyword>
<feature type="region of interest" description="Disordered" evidence="1">
    <location>
        <begin position="487"/>
        <end position="512"/>
    </location>
</feature>
<reference evidence="3" key="1">
    <citation type="submission" date="2022-03" db="EMBL/GenBank/DDBJ databases">
        <authorList>
            <person name="Martin C."/>
        </authorList>
    </citation>
    <scope>NUCLEOTIDE SEQUENCE</scope>
</reference>
<keyword evidence="4" id="KW-1185">Reference proteome</keyword>
<dbReference type="AlphaFoldDB" id="A0A8S4Q3U6"/>
<gene>
    <name evidence="3" type="ORF">OFUS_LOCUS25000</name>
</gene>